<dbReference type="InterPro" id="IPR014985">
    <property type="entry name" value="WbqC"/>
</dbReference>
<evidence type="ECO:0000313" key="2">
    <source>
        <dbReference type="Proteomes" id="UP000559404"/>
    </source>
</evidence>
<dbReference type="EMBL" id="JACEON010000012">
    <property type="protein sequence ID" value="MBA4612657.1"/>
    <property type="molecule type" value="Genomic_DNA"/>
</dbReference>
<reference evidence="1 2" key="1">
    <citation type="submission" date="2020-07" db="EMBL/GenBank/DDBJ databases">
        <authorList>
            <person name="Li M."/>
        </authorList>
    </citation>
    <scope>NUCLEOTIDE SEQUENCE [LARGE SCALE GENOMIC DNA]</scope>
    <source>
        <strain evidence="1 2">DSM 23284</strain>
    </source>
</reference>
<evidence type="ECO:0000313" key="1">
    <source>
        <dbReference type="EMBL" id="MBA4612657.1"/>
    </source>
</evidence>
<dbReference type="Pfam" id="PF08889">
    <property type="entry name" value="WbqC"/>
    <property type="match status" value="1"/>
</dbReference>
<dbReference type="AlphaFoldDB" id="A0A838XSD2"/>
<name>A0A838XSD2_9HYPH</name>
<dbReference type="RefSeq" id="WP_181760844.1">
    <property type="nucleotide sequence ID" value="NZ_BMCR01000003.1"/>
</dbReference>
<protein>
    <submittedName>
        <fullName evidence="1">WbqC family protein</fullName>
    </submittedName>
</protein>
<dbReference type="Proteomes" id="UP000559404">
    <property type="component" value="Unassembled WGS sequence"/>
</dbReference>
<accession>A0A838XSD2</accession>
<comment type="caution">
    <text evidence="1">The sequence shown here is derived from an EMBL/GenBank/DDBJ whole genome shotgun (WGS) entry which is preliminary data.</text>
</comment>
<reference evidence="1 2" key="2">
    <citation type="submission" date="2020-08" db="EMBL/GenBank/DDBJ databases">
        <title>Stappia taiwanensis sp. nov., isolated from a coastal thermal spring.</title>
        <authorList>
            <person name="Kampfer P."/>
        </authorList>
    </citation>
    <scope>NUCLEOTIDE SEQUENCE [LARGE SCALE GENOMIC DNA]</scope>
    <source>
        <strain evidence="1 2">DSM 23284</strain>
    </source>
</reference>
<gene>
    <name evidence="1" type="ORF">H1W37_13400</name>
</gene>
<organism evidence="1 2">
    <name type="scientific">Stappia taiwanensis</name>
    <dbReference type="NCBI Taxonomy" id="992267"/>
    <lineage>
        <taxon>Bacteria</taxon>
        <taxon>Pseudomonadati</taxon>
        <taxon>Pseudomonadota</taxon>
        <taxon>Alphaproteobacteria</taxon>
        <taxon>Hyphomicrobiales</taxon>
        <taxon>Stappiaceae</taxon>
        <taxon>Stappia</taxon>
    </lineage>
</organism>
<sequence length="241" mass="26533">MTRVVISQPMYLPWAGFLAQMALADVYIWLDDAQFSKGSFTNRVQVKTDAGMKWLSIALEGKGSHRAIHDLAPAKADWHQAHRALLLQALRDRPHAKAVLDLFDGLPFDAALVETLIASAEAPAAKLDVLPARRLRSSKMGVDGRSWDRVLRLVQAVGGTEYITGHGALSYLDHETFEAAGIAVSYMDYAPRPWPQSPAPFTPYVTCLDLLASLPAEEAATHLCPATLGWRQFKDRKETGL</sequence>
<proteinExistence type="predicted"/>
<keyword evidence="2" id="KW-1185">Reference proteome</keyword>